<dbReference type="OrthoDB" id="9768177at2"/>
<evidence type="ECO:0000256" key="2">
    <source>
        <dbReference type="ARBA" id="ARBA00022448"/>
    </source>
</evidence>
<dbReference type="SUPFAM" id="SSF49464">
    <property type="entry name" value="Carboxypeptidase regulatory domain-like"/>
    <property type="match status" value="1"/>
</dbReference>
<dbReference type="SUPFAM" id="SSF56935">
    <property type="entry name" value="Porins"/>
    <property type="match status" value="1"/>
</dbReference>
<dbReference type="InterPro" id="IPR037066">
    <property type="entry name" value="Plug_dom_sf"/>
</dbReference>
<gene>
    <name evidence="14" type="ORF">ALGA_2172</name>
</gene>
<evidence type="ECO:0000259" key="13">
    <source>
        <dbReference type="Pfam" id="PF07715"/>
    </source>
</evidence>
<dbReference type="PROSITE" id="PS52016">
    <property type="entry name" value="TONB_DEPENDENT_REC_3"/>
    <property type="match status" value="1"/>
</dbReference>
<dbReference type="RefSeq" id="WP_096429358.1">
    <property type="nucleotide sequence ID" value="NZ_AP018042.1"/>
</dbReference>
<dbReference type="FunFam" id="2.170.130.10:FF:000008">
    <property type="entry name" value="SusC/RagA family TonB-linked outer membrane protein"/>
    <property type="match status" value="1"/>
</dbReference>
<evidence type="ECO:0000256" key="10">
    <source>
        <dbReference type="SAM" id="MobiDB-lite"/>
    </source>
</evidence>
<dbReference type="InterPro" id="IPR000531">
    <property type="entry name" value="Beta-barrel_TonB"/>
</dbReference>
<evidence type="ECO:0000256" key="5">
    <source>
        <dbReference type="ARBA" id="ARBA00023077"/>
    </source>
</evidence>
<feature type="chain" id="PRO_5012349820" evidence="11">
    <location>
        <begin position="21"/>
        <end position="1009"/>
    </location>
</feature>
<name>A0A1Y1CJP0_9BACT</name>
<evidence type="ECO:0000256" key="6">
    <source>
        <dbReference type="ARBA" id="ARBA00023136"/>
    </source>
</evidence>
<dbReference type="Pfam" id="PF13715">
    <property type="entry name" value="CarbopepD_reg_2"/>
    <property type="match status" value="1"/>
</dbReference>
<feature type="region of interest" description="Disordered" evidence="10">
    <location>
        <begin position="895"/>
        <end position="917"/>
    </location>
</feature>
<organism evidence="14 15">
    <name type="scientific">Labilibaculum antarcticum</name>
    <dbReference type="NCBI Taxonomy" id="1717717"/>
    <lineage>
        <taxon>Bacteria</taxon>
        <taxon>Pseudomonadati</taxon>
        <taxon>Bacteroidota</taxon>
        <taxon>Bacteroidia</taxon>
        <taxon>Marinilabiliales</taxon>
        <taxon>Marinifilaceae</taxon>
        <taxon>Labilibaculum</taxon>
    </lineage>
</organism>
<feature type="compositionally biased region" description="Polar residues" evidence="10">
    <location>
        <begin position="895"/>
        <end position="907"/>
    </location>
</feature>
<keyword evidence="3 8" id="KW-1134">Transmembrane beta strand</keyword>
<dbReference type="Proteomes" id="UP000218267">
    <property type="component" value="Chromosome"/>
</dbReference>
<sequence length="1009" mass="112083">MRKIACFTLIMLLGWQVSWAQDLLVKGVVTGAEDGLTIPGVSVVVKGTTNGTTTDFDGKYEIKIGTNTILVFSYIGMKSFEATVGAQTELNVALESDNFAMDEIVVVGYGVQRKSDITGAVASVDFEDLESQPINTVSDALKGRIAGVQVISNSGSPGGSTSIRVRGIGSVNNAEPLYVVDGIPTSDIDFLNPNDIASIEVLKDASSSAIYGSRGANGVVLVSTKSGKVNSAPRISVDAYYGVKEVLNNWETTSGSEWYSIQEEMNKTRTSPLDLSQVDKSVNTDWFDEITRSATVQDYNINVSGGSDKLTYIVGVGYYDEEGTVIGSDYERINTRLKTEYQAKEYLKIGTNINIQSNKRSSILEGSYHTGVINTAIKLEPVIPVWINKADGKYDYSKFTDYPNPVAQIEYDNYRTEQFRLLGNVFAELEIIKDLKFKTSYGLNRSVTDTYDFDPVYSVNTNQSNGISKVYRGYKRSVYQTWENTLAYNKTIGKHSIGALVGFTKEKSRDEWMSGSKTNVPNEDETLWFLDGAADGDLAAGSASEYTLMSYLGRINYSYDNKYLMTVNFRSDGSSRFADGNRWGYFPSVALGWKLSEENFMKEIDWLSILKLRGGWGQIGNQNIGTYPYQTTMNGSAQYRYILGNDEAVNQGYVVTSMKDRNIQWETVESLNLGVDAALFDARMEVSFDWFNKDTKDMLLSVPIPYYYGYESGPVVNVGEANNKGIEVSLSWRDQVGKDFSYNIGLNVSTYKNEMKSLGSGQPITGGNYYLGSATRTEEGESIGYFYGYKTDGVFQLQSEIDEYAIQQGSDNSGLQPGDMKFVDVTGDGVVDGDDRTKLGSPDPDYTYGINLGAQYKNWEISAFIQGSKGNEIFNAMKTHLYKFDETNKHKDMLNSWTPTNTNTNMPRLTGYDRNDTNRTSDRFVEDGSYMRLKNLMVAYNFPKRMLNRLKLNSAKLYFSGQNLWTVTDYSGADPEIGQVSSTNYLSRGVDIGTYPQAKTYVVGVKLGF</sequence>
<feature type="domain" description="TonB-dependent receptor plug" evidence="13">
    <location>
        <begin position="114"/>
        <end position="219"/>
    </location>
</feature>
<evidence type="ECO:0000256" key="3">
    <source>
        <dbReference type="ARBA" id="ARBA00022452"/>
    </source>
</evidence>
<evidence type="ECO:0000256" key="9">
    <source>
        <dbReference type="RuleBase" id="RU003357"/>
    </source>
</evidence>
<protein>
    <submittedName>
        <fullName evidence="14">SusC/RagA family TonB-linked outer membrane protein</fullName>
    </submittedName>
</protein>
<reference evidence="14 15" key="1">
    <citation type="journal article" date="2018" name="Mar. Genomics">
        <title>Complete genome sequence of Marinifilaceae bacterium strain SPP2, isolated from the Antarctic marine sediment.</title>
        <authorList>
            <person name="Watanabe M."/>
            <person name="Kojima H."/>
            <person name="Fukui M."/>
        </authorList>
    </citation>
    <scope>NUCLEOTIDE SEQUENCE [LARGE SCALE GENOMIC DNA]</scope>
    <source>
        <strain evidence="14 15">SPP2</strain>
    </source>
</reference>
<evidence type="ECO:0000256" key="7">
    <source>
        <dbReference type="ARBA" id="ARBA00023237"/>
    </source>
</evidence>
<reference evidence="15" key="2">
    <citation type="journal article" date="2020" name="Antonie Van Leeuwenhoek">
        <title>Labilibaculum antarcticum sp. nov., a novel facultative anaerobic, psychrotorelant bacterium isolated from marine sediment of Antarctica.</title>
        <authorList>
            <person name="Watanabe M."/>
            <person name="Kojima H."/>
            <person name="Fukui M."/>
        </authorList>
    </citation>
    <scope>NUCLEOTIDE SEQUENCE [LARGE SCALE GENOMIC DNA]</scope>
    <source>
        <strain evidence="15">SPP2</strain>
    </source>
</reference>
<evidence type="ECO:0000259" key="12">
    <source>
        <dbReference type="Pfam" id="PF00593"/>
    </source>
</evidence>
<dbReference type="Gene3D" id="2.40.170.20">
    <property type="entry name" value="TonB-dependent receptor, beta-barrel domain"/>
    <property type="match status" value="1"/>
</dbReference>
<dbReference type="Pfam" id="PF07715">
    <property type="entry name" value="Plug"/>
    <property type="match status" value="1"/>
</dbReference>
<keyword evidence="15" id="KW-1185">Reference proteome</keyword>
<dbReference type="InterPro" id="IPR036942">
    <property type="entry name" value="Beta-barrel_TonB_sf"/>
</dbReference>
<evidence type="ECO:0000313" key="14">
    <source>
        <dbReference type="EMBL" id="BAX80510.1"/>
    </source>
</evidence>
<dbReference type="InterPro" id="IPR008969">
    <property type="entry name" value="CarboxyPept-like_regulatory"/>
</dbReference>
<keyword evidence="4 8" id="KW-0812">Transmembrane</keyword>
<evidence type="ECO:0000256" key="4">
    <source>
        <dbReference type="ARBA" id="ARBA00022692"/>
    </source>
</evidence>
<feature type="signal peptide" evidence="11">
    <location>
        <begin position="1"/>
        <end position="20"/>
    </location>
</feature>
<evidence type="ECO:0000256" key="8">
    <source>
        <dbReference type="PROSITE-ProRule" id="PRU01360"/>
    </source>
</evidence>
<keyword evidence="2 8" id="KW-0813">Transport</keyword>
<evidence type="ECO:0000256" key="1">
    <source>
        <dbReference type="ARBA" id="ARBA00004571"/>
    </source>
</evidence>
<keyword evidence="5 9" id="KW-0798">TonB box</keyword>
<dbReference type="InterPro" id="IPR012910">
    <property type="entry name" value="Plug_dom"/>
</dbReference>
<keyword evidence="6 8" id="KW-0472">Membrane</keyword>
<dbReference type="InterPro" id="IPR023997">
    <property type="entry name" value="TonB-dep_OMP_SusC/RagA_CS"/>
</dbReference>
<dbReference type="NCBIfam" id="TIGR04056">
    <property type="entry name" value="OMP_RagA_SusC"/>
    <property type="match status" value="1"/>
</dbReference>
<keyword evidence="7 8" id="KW-0998">Cell outer membrane</keyword>
<feature type="domain" description="TonB-dependent receptor-like beta-barrel" evidence="12">
    <location>
        <begin position="392"/>
        <end position="964"/>
    </location>
</feature>
<dbReference type="GO" id="GO:0009279">
    <property type="term" value="C:cell outer membrane"/>
    <property type="evidence" value="ECO:0007669"/>
    <property type="project" value="UniProtKB-SubCell"/>
</dbReference>
<dbReference type="EMBL" id="AP018042">
    <property type="protein sequence ID" value="BAX80510.1"/>
    <property type="molecule type" value="Genomic_DNA"/>
</dbReference>
<evidence type="ECO:0000313" key="15">
    <source>
        <dbReference type="Proteomes" id="UP000218267"/>
    </source>
</evidence>
<dbReference type="InterPro" id="IPR039426">
    <property type="entry name" value="TonB-dep_rcpt-like"/>
</dbReference>
<accession>A0A1Y1CJP0</accession>
<dbReference type="KEGG" id="mbas:ALGA_2172"/>
<keyword evidence="11" id="KW-0732">Signal</keyword>
<evidence type="ECO:0000256" key="11">
    <source>
        <dbReference type="SAM" id="SignalP"/>
    </source>
</evidence>
<dbReference type="InterPro" id="IPR023996">
    <property type="entry name" value="TonB-dep_OMP_SusC/RagA"/>
</dbReference>
<dbReference type="AlphaFoldDB" id="A0A1Y1CJP0"/>
<dbReference type="Gene3D" id="2.170.130.10">
    <property type="entry name" value="TonB-dependent receptor, plug domain"/>
    <property type="match status" value="1"/>
</dbReference>
<dbReference type="Pfam" id="PF00593">
    <property type="entry name" value="TonB_dep_Rec_b-barrel"/>
    <property type="match status" value="1"/>
</dbReference>
<comment type="similarity">
    <text evidence="8 9">Belongs to the TonB-dependent receptor family.</text>
</comment>
<proteinExistence type="inferred from homology"/>
<dbReference type="Gene3D" id="2.60.40.1120">
    <property type="entry name" value="Carboxypeptidase-like, regulatory domain"/>
    <property type="match status" value="1"/>
</dbReference>
<comment type="subcellular location">
    <subcellularLocation>
        <location evidence="1 8">Cell outer membrane</location>
        <topology evidence="1 8">Multi-pass membrane protein</topology>
    </subcellularLocation>
</comment>
<dbReference type="NCBIfam" id="TIGR04057">
    <property type="entry name" value="SusC_RagA_signa"/>
    <property type="match status" value="1"/>
</dbReference>